<dbReference type="SUPFAM" id="SSF48403">
    <property type="entry name" value="Ankyrin repeat"/>
    <property type="match status" value="1"/>
</dbReference>
<evidence type="ECO:0000313" key="4">
    <source>
        <dbReference type="EMBL" id="MFC5569632.1"/>
    </source>
</evidence>
<dbReference type="Proteomes" id="UP001596036">
    <property type="component" value="Unassembled WGS sequence"/>
</dbReference>
<sequence>MHKVDVHEVFVDSHVAELASAIADGDEAEVRRLAAATNIEATGNDNVTLMQWAVLNESLPALDALIHAGADPAHLGMDGYTVVHTAAMVKDPRYLDLLLKRGVSANVLNGDRQTPLFTAIATRRDQQFHALLAAGASINVADNGGNTPLHQAALVNDFERVRFLLEAGADPRAMNAQKATFQDFLFMSDPQFLTEKARRNRDAIRAWLTQHGVPVTDTHR</sequence>
<feature type="repeat" description="ANK" evidence="3">
    <location>
        <begin position="144"/>
        <end position="176"/>
    </location>
</feature>
<reference evidence="5" key="1">
    <citation type="journal article" date="2019" name="Int. J. Syst. Evol. Microbiol.">
        <title>The Global Catalogue of Microorganisms (GCM) 10K type strain sequencing project: providing services to taxonomists for standard genome sequencing and annotation.</title>
        <authorList>
            <consortium name="The Broad Institute Genomics Platform"/>
            <consortium name="The Broad Institute Genome Sequencing Center for Infectious Disease"/>
            <person name="Wu L."/>
            <person name="Ma J."/>
        </authorList>
    </citation>
    <scope>NUCLEOTIDE SEQUENCE [LARGE SCALE GENOMIC DNA]</scope>
    <source>
        <strain evidence="5">KACC 11407</strain>
    </source>
</reference>
<protein>
    <submittedName>
        <fullName evidence="4">Ankyrin repeat domain-containing protein</fullName>
    </submittedName>
</protein>
<dbReference type="InterPro" id="IPR002110">
    <property type="entry name" value="Ankyrin_rpt"/>
</dbReference>
<keyword evidence="1" id="KW-0677">Repeat</keyword>
<gene>
    <name evidence="4" type="ORF">ACFPN1_06115</name>
</gene>
<evidence type="ECO:0000256" key="1">
    <source>
        <dbReference type="ARBA" id="ARBA00022737"/>
    </source>
</evidence>
<feature type="repeat" description="ANK" evidence="3">
    <location>
        <begin position="111"/>
        <end position="143"/>
    </location>
</feature>
<dbReference type="PROSITE" id="PS50297">
    <property type="entry name" value="ANK_REP_REGION"/>
    <property type="match status" value="2"/>
</dbReference>
<evidence type="ECO:0000313" key="5">
    <source>
        <dbReference type="Proteomes" id="UP001596036"/>
    </source>
</evidence>
<comment type="caution">
    <text evidence="4">The sequence shown here is derived from an EMBL/GenBank/DDBJ whole genome shotgun (WGS) entry which is preliminary data.</text>
</comment>
<dbReference type="SMART" id="SM00248">
    <property type="entry name" value="ANK"/>
    <property type="match status" value="4"/>
</dbReference>
<accession>A0ABW0SKS3</accession>
<dbReference type="Pfam" id="PF12796">
    <property type="entry name" value="Ank_2"/>
    <property type="match status" value="1"/>
</dbReference>
<dbReference type="RefSeq" id="WP_386753811.1">
    <property type="nucleotide sequence ID" value="NZ_JBHSNM010000001.1"/>
</dbReference>
<feature type="repeat" description="ANK" evidence="3">
    <location>
        <begin position="78"/>
        <end position="110"/>
    </location>
</feature>
<evidence type="ECO:0000256" key="3">
    <source>
        <dbReference type="PROSITE-ProRule" id="PRU00023"/>
    </source>
</evidence>
<keyword evidence="2 3" id="KW-0040">ANK repeat</keyword>
<dbReference type="PANTHER" id="PTHR24171">
    <property type="entry name" value="ANKYRIN REPEAT DOMAIN-CONTAINING PROTEIN 39-RELATED"/>
    <property type="match status" value="1"/>
</dbReference>
<dbReference type="InterPro" id="IPR036770">
    <property type="entry name" value="Ankyrin_rpt-contain_sf"/>
</dbReference>
<dbReference type="Gene3D" id="1.25.40.20">
    <property type="entry name" value="Ankyrin repeat-containing domain"/>
    <property type="match status" value="1"/>
</dbReference>
<proteinExistence type="predicted"/>
<evidence type="ECO:0000256" key="2">
    <source>
        <dbReference type="ARBA" id="ARBA00023043"/>
    </source>
</evidence>
<organism evidence="4 5">
    <name type="scientific">Lysobacter yangpyeongensis</name>
    <dbReference type="NCBI Taxonomy" id="346182"/>
    <lineage>
        <taxon>Bacteria</taxon>
        <taxon>Pseudomonadati</taxon>
        <taxon>Pseudomonadota</taxon>
        <taxon>Gammaproteobacteria</taxon>
        <taxon>Lysobacterales</taxon>
        <taxon>Lysobacteraceae</taxon>
        <taxon>Lysobacter</taxon>
    </lineage>
</organism>
<dbReference type="EMBL" id="JBHSNM010000001">
    <property type="protein sequence ID" value="MFC5569632.1"/>
    <property type="molecule type" value="Genomic_DNA"/>
</dbReference>
<dbReference type="PROSITE" id="PS50088">
    <property type="entry name" value="ANK_REPEAT"/>
    <property type="match status" value="3"/>
</dbReference>
<keyword evidence="5" id="KW-1185">Reference proteome</keyword>
<name>A0ABW0SKS3_9GAMM</name>